<name>A0A1R3GXF9_COCAP</name>
<evidence type="ECO:0000313" key="2">
    <source>
        <dbReference type="Proteomes" id="UP000188268"/>
    </source>
</evidence>
<dbReference type="AlphaFoldDB" id="A0A1R3GXF9"/>
<accession>A0A1R3GXF9</accession>
<dbReference type="EMBL" id="AWWV01013139">
    <property type="protein sequence ID" value="OMO62779.1"/>
    <property type="molecule type" value="Genomic_DNA"/>
</dbReference>
<keyword evidence="2" id="KW-1185">Reference proteome</keyword>
<dbReference type="Gramene" id="OMO62779">
    <property type="protein sequence ID" value="OMO62779"/>
    <property type="gene ID" value="CCACVL1_22639"/>
</dbReference>
<dbReference type="Proteomes" id="UP000188268">
    <property type="component" value="Unassembled WGS sequence"/>
</dbReference>
<comment type="caution">
    <text evidence="1">The sequence shown here is derived from an EMBL/GenBank/DDBJ whole genome shotgun (WGS) entry which is preliminary data.</text>
</comment>
<dbReference type="OrthoDB" id="1724632at2759"/>
<proteinExistence type="predicted"/>
<protein>
    <submittedName>
        <fullName evidence="1">Uncharacterized protein</fullName>
    </submittedName>
</protein>
<reference evidence="1 2" key="1">
    <citation type="submission" date="2013-09" db="EMBL/GenBank/DDBJ databases">
        <title>Corchorus capsularis genome sequencing.</title>
        <authorList>
            <person name="Alam M."/>
            <person name="Haque M.S."/>
            <person name="Islam M.S."/>
            <person name="Emdad E.M."/>
            <person name="Islam M.M."/>
            <person name="Ahmed B."/>
            <person name="Halim A."/>
            <person name="Hossen Q.M.M."/>
            <person name="Hossain M.Z."/>
            <person name="Ahmed R."/>
            <person name="Khan M.M."/>
            <person name="Islam R."/>
            <person name="Rashid M.M."/>
            <person name="Khan S.A."/>
            <person name="Rahman M.S."/>
            <person name="Alam M."/>
        </authorList>
    </citation>
    <scope>NUCLEOTIDE SEQUENCE [LARGE SCALE GENOMIC DNA]</scope>
    <source>
        <strain evidence="2">cv. CVL-1</strain>
        <tissue evidence="1">Whole seedling</tissue>
    </source>
</reference>
<organism evidence="1 2">
    <name type="scientific">Corchorus capsularis</name>
    <name type="common">Jute</name>
    <dbReference type="NCBI Taxonomy" id="210143"/>
    <lineage>
        <taxon>Eukaryota</taxon>
        <taxon>Viridiplantae</taxon>
        <taxon>Streptophyta</taxon>
        <taxon>Embryophyta</taxon>
        <taxon>Tracheophyta</taxon>
        <taxon>Spermatophyta</taxon>
        <taxon>Magnoliopsida</taxon>
        <taxon>eudicotyledons</taxon>
        <taxon>Gunneridae</taxon>
        <taxon>Pentapetalae</taxon>
        <taxon>rosids</taxon>
        <taxon>malvids</taxon>
        <taxon>Malvales</taxon>
        <taxon>Malvaceae</taxon>
        <taxon>Grewioideae</taxon>
        <taxon>Apeibeae</taxon>
        <taxon>Corchorus</taxon>
    </lineage>
</organism>
<sequence>MELYALGNLCPKTVEEAIDMAPSIKEFVKVVIAYQKKLNSSTSVPKPLKLNQ</sequence>
<evidence type="ECO:0000313" key="1">
    <source>
        <dbReference type="EMBL" id="OMO62779.1"/>
    </source>
</evidence>
<gene>
    <name evidence="1" type="ORF">CCACVL1_22639</name>
</gene>